<evidence type="ECO:0000313" key="4">
    <source>
        <dbReference type="EMBL" id="JAV75797.1"/>
    </source>
</evidence>
<name>A0A1Y1LXM8_PHOPY</name>
<keyword evidence="3" id="KW-0732">Signal</keyword>
<dbReference type="InterPro" id="IPR050468">
    <property type="entry name" value="Cuticle_Struct_Prot"/>
</dbReference>
<dbReference type="PROSITE" id="PS51155">
    <property type="entry name" value="CHIT_BIND_RR_2"/>
    <property type="match status" value="1"/>
</dbReference>
<feature type="signal peptide" evidence="3">
    <location>
        <begin position="1"/>
        <end position="16"/>
    </location>
</feature>
<keyword evidence="1 2" id="KW-0193">Cuticle</keyword>
<dbReference type="PANTHER" id="PTHR10380:SF238">
    <property type="entry name" value="CUTICULAR PROTEIN 65EA-RELATED"/>
    <property type="match status" value="1"/>
</dbReference>
<dbReference type="InterPro" id="IPR031311">
    <property type="entry name" value="CHIT_BIND_RR_consensus"/>
</dbReference>
<feature type="chain" id="PRO_5013163777" evidence="3">
    <location>
        <begin position="17"/>
        <end position="165"/>
    </location>
</feature>
<dbReference type="PROSITE" id="PS00233">
    <property type="entry name" value="CHIT_BIND_RR_1"/>
    <property type="match status" value="1"/>
</dbReference>
<dbReference type="GO" id="GO:0008010">
    <property type="term" value="F:structural constituent of chitin-based larval cuticle"/>
    <property type="evidence" value="ECO:0007669"/>
    <property type="project" value="TreeGrafter"/>
</dbReference>
<dbReference type="GO" id="GO:0062129">
    <property type="term" value="C:chitin-based extracellular matrix"/>
    <property type="evidence" value="ECO:0007669"/>
    <property type="project" value="TreeGrafter"/>
</dbReference>
<organism evidence="4">
    <name type="scientific">Photinus pyralis</name>
    <name type="common">Common eastern firefly</name>
    <name type="synonym">Lampyris pyralis</name>
    <dbReference type="NCBI Taxonomy" id="7054"/>
    <lineage>
        <taxon>Eukaryota</taxon>
        <taxon>Metazoa</taxon>
        <taxon>Ecdysozoa</taxon>
        <taxon>Arthropoda</taxon>
        <taxon>Hexapoda</taxon>
        <taxon>Insecta</taxon>
        <taxon>Pterygota</taxon>
        <taxon>Neoptera</taxon>
        <taxon>Endopterygota</taxon>
        <taxon>Coleoptera</taxon>
        <taxon>Polyphaga</taxon>
        <taxon>Elateriformia</taxon>
        <taxon>Elateroidea</taxon>
        <taxon>Lampyridae</taxon>
        <taxon>Lampyrinae</taxon>
        <taxon>Photinus</taxon>
    </lineage>
</organism>
<dbReference type="PANTHER" id="PTHR10380">
    <property type="entry name" value="CUTICLE PROTEIN"/>
    <property type="match status" value="1"/>
</dbReference>
<dbReference type="EMBL" id="GEZM01049864">
    <property type="protein sequence ID" value="JAV75797.1"/>
    <property type="molecule type" value="Transcribed_RNA"/>
</dbReference>
<proteinExistence type="predicted"/>
<evidence type="ECO:0000256" key="3">
    <source>
        <dbReference type="SAM" id="SignalP"/>
    </source>
</evidence>
<accession>A0A1Y1LXM8</accession>
<dbReference type="AlphaFoldDB" id="A0A1Y1LXM8"/>
<evidence type="ECO:0000256" key="2">
    <source>
        <dbReference type="PROSITE-ProRule" id="PRU00497"/>
    </source>
</evidence>
<evidence type="ECO:0000256" key="1">
    <source>
        <dbReference type="ARBA" id="ARBA00022460"/>
    </source>
</evidence>
<sequence length="165" mass="18659">MHRLVIWFTFVVIVVADVSHLYNVGNEPQETFSPALQNTAPFLPQLNRDLDYYPYRNDFTGRNIEILHQDNDRDIGGNYHWSYSTASGISAEEVAKVEAMGKNDAVKSVHGSYQYTSPEGIPVSVTYTADENGFQPHVKTTDDNRQIYAGRAPQGYYKSVTNRGY</sequence>
<dbReference type="InterPro" id="IPR000618">
    <property type="entry name" value="Insect_cuticle"/>
</dbReference>
<dbReference type="PRINTS" id="PR00947">
    <property type="entry name" value="CUTICLE"/>
</dbReference>
<reference evidence="4" key="1">
    <citation type="journal article" date="2016" name="Sci. Rep.">
        <title>Molecular characterization of firefly nuptial gifts: a multi-omics approach sheds light on postcopulatory sexual selection.</title>
        <authorList>
            <person name="Al-Wathiqui N."/>
            <person name="Fallon T.R."/>
            <person name="South A."/>
            <person name="Weng J.K."/>
            <person name="Lewis S.M."/>
        </authorList>
    </citation>
    <scope>NUCLEOTIDE SEQUENCE</scope>
</reference>
<dbReference type="Pfam" id="PF00379">
    <property type="entry name" value="Chitin_bind_4"/>
    <property type="match status" value="1"/>
</dbReference>
<protein>
    <submittedName>
        <fullName evidence="4">Uncharacterized protein</fullName>
    </submittedName>
</protein>